<proteinExistence type="predicted"/>
<organism evidence="1">
    <name type="scientific">uncultured Chloroflexia bacterium</name>
    <dbReference type="NCBI Taxonomy" id="1672391"/>
    <lineage>
        <taxon>Bacteria</taxon>
        <taxon>Bacillati</taxon>
        <taxon>Chloroflexota</taxon>
        <taxon>Chloroflexia</taxon>
        <taxon>environmental samples</taxon>
    </lineage>
</organism>
<dbReference type="InterPro" id="IPR009959">
    <property type="entry name" value="Cyclase_SnoaL-like"/>
</dbReference>
<sequence>MADTGQAMPDLRQEVVHLAAAGDLVFVHWRATGTHQEQHQVTKHVSDLEPSGEEETVSGISLYRIAGGKFVEGWHYHNVLELALARGMGGAPRGSS</sequence>
<dbReference type="GO" id="GO:0030638">
    <property type="term" value="P:polyketide metabolic process"/>
    <property type="evidence" value="ECO:0007669"/>
    <property type="project" value="InterPro"/>
</dbReference>
<evidence type="ECO:0000313" key="1">
    <source>
        <dbReference type="EMBL" id="CAA9290320.1"/>
    </source>
</evidence>
<dbReference type="Gene3D" id="3.10.450.50">
    <property type="match status" value="1"/>
</dbReference>
<name>A0A6J4JY74_9CHLR</name>
<gene>
    <name evidence="1" type="ORF">AVDCRST_MAG93-3840</name>
</gene>
<dbReference type="Pfam" id="PF07366">
    <property type="entry name" value="SnoaL"/>
    <property type="match status" value="1"/>
</dbReference>
<protein>
    <recommendedName>
        <fullName evidence="2">Ester cyclase</fullName>
    </recommendedName>
</protein>
<reference evidence="1" key="1">
    <citation type="submission" date="2020-02" db="EMBL/GenBank/DDBJ databases">
        <authorList>
            <person name="Meier V. D."/>
        </authorList>
    </citation>
    <scope>NUCLEOTIDE SEQUENCE</scope>
    <source>
        <strain evidence="1">AVDCRST_MAG93</strain>
    </source>
</reference>
<dbReference type="EMBL" id="CADCTR010001308">
    <property type="protein sequence ID" value="CAA9290320.1"/>
    <property type="molecule type" value="Genomic_DNA"/>
</dbReference>
<dbReference type="AlphaFoldDB" id="A0A6J4JY74"/>
<dbReference type="InterPro" id="IPR032710">
    <property type="entry name" value="NTF2-like_dom_sf"/>
</dbReference>
<evidence type="ECO:0008006" key="2">
    <source>
        <dbReference type="Google" id="ProtNLM"/>
    </source>
</evidence>
<dbReference type="SUPFAM" id="SSF54427">
    <property type="entry name" value="NTF2-like"/>
    <property type="match status" value="1"/>
</dbReference>
<accession>A0A6J4JY74</accession>